<dbReference type="CDD" id="cd14667">
    <property type="entry name" value="3D_containing_proteins"/>
    <property type="match status" value="1"/>
</dbReference>
<dbReference type="SUPFAM" id="SSF50685">
    <property type="entry name" value="Barwin-like endoglucanases"/>
    <property type="match status" value="1"/>
</dbReference>
<dbReference type="Proteomes" id="UP000320776">
    <property type="component" value="Chromosome"/>
</dbReference>
<feature type="domain" description="3D" evidence="4">
    <location>
        <begin position="183"/>
        <end position="245"/>
    </location>
</feature>
<gene>
    <name evidence="5" type="ORF">SPTER_37500</name>
</gene>
<feature type="region of interest" description="Disordered" evidence="2">
    <location>
        <begin position="42"/>
        <end position="145"/>
    </location>
</feature>
<protein>
    <submittedName>
        <fullName evidence="5">3D domain protein</fullName>
    </submittedName>
</protein>
<evidence type="ECO:0000256" key="3">
    <source>
        <dbReference type="SAM" id="SignalP"/>
    </source>
</evidence>
<keyword evidence="1 3" id="KW-0732">Signal</keyword>
<feature type="compositionally biased region" description="Basic residues" evidence="2">
    <location>
        <begin position="1"/>
        <end position="19"/>
    </location>
</feature>
<dbReference type="InterPro" id="IPR059180">
    <property type="entry name" value="3D_YorM"/>
</dbReference>
<feature type="compositionally biased region" description="Low complexity" evidence="2">
    <location>
        <begin position="42"/>
        <end position="67"/>
    </location>
</feature>
<dbReference type="RefSeq" id="WP_246105353.1">
    <property type="nucleotide sequence ID" value="NZ_CP036259.1"/>
</dbReference>
<sequence>MHHKPQRKHSRSLKRRFKRMAAAAAVAGAALVTSALLPGVPATAQASAAPEQAPQPAQATQQMAKTPKGPFNFKSESRVPQKKLAKAQAKAAAAQRSQQAQSKTPVAEQTAKPGPKEAAKQNTKPNTKQTTKKVQASPAADKAPANATKVLDVKATAYAPGAHDNGQWGDKTFLGTTVRPGIVAVDPNVIPLGTRVYIEYPDGTSQYAVAEDTGGAIKGNRIDVAVPSVAKAYDFGIKNVKVHVLGKDA</sequence>
<feature type="region of interest" description="Disordered" evidence="2">
    <location>
        <begin position="1"/>
        <end position="20"/>
    </location>
</feature>
<evidence type="ECO:0000256" key="2">
    <source>
        <dbReference type="SAM" id="MobiDB-lite"/>
    </source>
</evidence>
<feature type="signal peptide" evidence="3">
    <location>
        <begin position="1"/>
        <end position="44"/>
    </location>
</feature>
<dbReference type="PANTHER" id="PTHR39160">
    <property type="entry name" value="CELL WALL-BINDING PROTEIN YOCH"/>
    <property type="match status" value="1"/>
</dbReference>
<organism evidence="5 6">
    <name type="scientific">Sporomusa termitida</name>
    <dbReference type="NCBI Taxonomy" id="2377"/>
    <lineage>
        <taxon>Bacteria</taxon>
        <taxon>Bacillati</taxon>
        <taxon>Bacillota</taxon>
        <taxon>Negativicutes</taxon>
        <taxon>Selenomonadales</taxon>
        <taxon>Sporomusaceae</taxon>
        <taxon>Sporomusa</taxon>
    </lineage>
</organism>
<keyword evidence="6" id="KW-1185">Reference proteome</keyword>
<name>A0A517DY98_9FIRM</name>
<evidence type="ECO:0000256" key="1">
    <source>
        <dbReference type="ARBA" id="ARBA00022729"/>
    </source>
</evidence>
<dbReference type="GO" id="GO:0019867">
    <property type="term" value="C:outer membrane"/>
    <property type="evidence" value="ECO:0007669"/>
    <property type="project" value="InterPro"/>
</dbReference>
<accession>A0A517DY98</accession>
<dbReference type="KEGG" id="sted:SPTER_37500"/>
<dbReference type="PANTHER" id="PTHR39160:SF4">
    <property type="entry name" value="RESUSCITATION-PROMOTING FACTOR RPFB"/>
    <property type="match status" value="1"/>
</dbReference>
<reference evidence="5 6" key="1">
    <citation type="submission" date="2019-02" db="EMBL/GenBank/DDBJ databases">
        <title>Closed genome of Sporomusa termitida DSM 4440.</title>
        <authorList>
            <person name="Poehlein A."/>
            <person name="Daniel R."/>
        </authorList>
    </citation>
    <scope>NUCLEOTIDE SEQUENCE [LARGE SCALE GENOMIC DNA]</scope>
    <source>
        <strain evidence="5 6">DSM 4440</strain>
    </source>
</reference>
<evidence type="ECO:0000259" key="4">
    <source>
        <dbReference type="Pfam" id="PF06725"/>
    </source>
</evidence>
<dbReference type="EMBL" id="CP036259">
    <property type="protein sequence ID" value="QDR82325.1"/>
    <property type="molecule type" value="Genomic_DNA"/>
</dbReference>
<evidence type="ECO:0000313" key="5">
    <source>
        <dbReference type="EMBL" id="QDR82325.1"/>
    </source>
</evidence>
<feature type="compositionally biased region" description="Low complexity" evidence="2">
    <location>
        <begin position="86"/>
        <end position="103"/>
    </location>
</feature>
<proteinExistence type="predicted"/>
<dbReference type="GO" id="GO:0004553">
    <property type="term" value="F:hydrolase activity, hydrolyzing O-glycosyl compounds"/>
    <property type="evidence" value="ECO:0007669"/>
    <property type="project" value="InterPro"/>
</dbReference>
<dbReference type="InterPro" id="IPR051933">
    <property type="entry name" value="Resuscitation_pf_RpfB"/>
</dbReference>
<dbReference type="GO" id="GO:0009254">
    <property type="term" value="P:peptidoglycan turnover"/>
    <property type="evidence" value="ECO:0007669"/>
    <property type="project" value="InterPro"/>
</dbReference>
<feature type="chain" id="PRO_5038677156" evidence="3">
    <location>
        <begin position="45"/>
        <end position="249"/>
    </location>
</feature>
<dbReference type="AlphaFoldDB" id="A0A517DY98"/>
<dbReference type="InterPro" id="IPR006311">
    <property type="entry name" value="TAT_signal"/>
</dbReference>
<feature type="compositionally biased region" description="Low complexity" evidence="2">
    <location>
        <begin position="120"/>
        <end position="145"/>
    </location>
</feature>
<evidence type="ECO:0000313" key="6">
    <source>
        <dbReference type="Proteomes" id="UP000320776"/>
    </source>
</evidence>
<dbReference type="InterPro" id="IPR010611">
    <property type="entry name" value="3D_dom"/>
</dbReference>
<dbReference type="Pfam" id="PF06725">
    <property type="entry name" value="3D"/>
    <property type="match status" value="1"/>
</dbReference>
<dbReference type="PROSITE" id="PS51318">
    <property type="entry name" value="TAT"/>
    <property type="match status" value="1"/>
</dbReference>
<dbReference type="Gene3D" id="2.40.40.10">
    <property type="entry name" value="RlpA-like domain"/>
    <property type="match status" value="1"/>
</dbReference>
<dbReference type="InterPro" id="IPR036908">
    <property type="entry name" value="RlpA-like_sf"/>
</dbReference>